<name>A0AAQ3L9G0_9BACT</name>
<dbReference type="PANTHER" id="PTHR34138">
    <property type="entry name" value="CELL SHAPE-DETERMINING PROTEIN MREC"/>
    <property type="match status" value="1"/>
</dbReference>
<keyword evidence="6" id="KW-0472">Membrane</keyword>
<feature type="coiled-coil region" evidence="5">
    <location>
        <begin position="75"/>
        <end position="102"/>
    </location>
</feature>
<dbReference type="Proteomes" id="UP001304300">
    <property type="component" value="Chromosome"/>
</dbReference>
<feature type="domain" description="Rod shape-determining protein MreC beta-barrel core" evidence="7">
    <location>
        <begin position="118"/>
        <end position="270"/>
    </location>
</feature>
<gene>
    <name evidence="8" type="primary">mreC</name>
    <name evidence="8" type="ORF">RZN69_01905</name>
</gene>
<keyword evidence="6" id="KW-0812">Transmembrane</keyword>
<evidence type="ECO:0000256" key="4">
    <source>
        <dbReference type="ARBA" id="ARBA00032089"/>
    </source>
</evidence>
<dbReference type="Gene3D" id="2.40.10.350">
    <property type="entry name" value="Rod shape-determining protein MreC, domain 2"/>
    <property type="match status" value="1"/>
</dbReference>
<feature type="transmembrane region" description="Helical" evidence="6">
    <location>
        <begin position="12"/>
        <end position="29"/>
    </location>
</feature>
<comment type="similarity">
    <text evidence="1">Belongs to the MreC family.</text>
</comment>
<protein>
    <recommendedName>
        <fullName evidence="2">Cell shape-determining protein MreC</fullName>
    </recommendedName>
    <alternativeName>
        <fullName evidence="4">Cell shape protein MreC</fullName>
    </alternativeName>
</protein>
<dbReference type="EMBL" id="CP136920">
    <property type="protein sequence ID" value="WOO41825.1"/>
    <property type="molecule type" value="Genomic_DNA"/>
</dbReference>
<evidence type="ECO:0000259" key="7">
    <source>
        <dbReference type="Pfam" id="PF04085"/>
    </source>
</evidence>
<evidence type="ECO:0000256" key="2">
    <source>
        <dbReference type="ARBA" id="ARBA00013855"/>
    </source>
</evidence>
<dbReference type="Gene3D" id="2.40.10.340">
    <property type="entry name" value="Rod shape-determining protein MreC, domain 1"/>
    <property type="match status" value="1"/>
</dbReference>
<dbReference type="InterPro" id="IPR042175">
    <property type="entry name" value="Cell/Rod_MreC_2"/>
</dbReference>
<dbReference type="PANTHER" id="PTHR34138:SF1">
    <property type="entry name" value="CELL SHAPE-DETERMINING PROTEIN MREC"/>
    <property type="match status" value="1"/>
</dbReference>
<keyword evidence="9" id="KW-1185">Reference proteome</keyword>
<evidence type="ECO:0000256" key="3">
    <source>
        <dbReference type="ARBA" id="ARBA00022960"/>
    </source>
</evidence>
<dbReference type="InterPro" id="IPR007221">
    <property type="entry name" value="MreC"/>
</dbReference>
<proteinExistence type="inferred from homology"/>
<evidence type="ECO:0000256" key="5">
    <source>
        <dbReference type="SAM" id="Coils"/>
    </source>
</evidence>
<evidence type="ECO:0000256" key="1">
    <source>
        <dbReference type="ARBA" id="ARBA00009369"/>
    </source>
</evidence>
<accession>A0AAQ3L9G0</accession>
<organism evidence="8 9">
    <name type="scientific">Rubellicoccus peritrichatus</name>
    <dbReference type="NCBI Taxonomy" id="3080537"/>
    <lineage>
        <taxon>Bacteria</taxon>
        <taxon>Pseudomonadati</taxon>
        <taxon>Verrucomicrobiota</taxon>
        <taxon>Opitutia</taxon>
        <taxon>Puniceicoccales</taxon>
        <taxon>Cerasicoccaceae</taxon>
        <taxon>Rubellicoccus</taxon>
    </lineage>
</organism>
<dbReference type="Pfam" id="PF04085">
    <property type="entry name" value="MreC"/>
    <property type="match status" value="1"/>
</dbReference>
<reference evidence="8 9" key="1">
    <citation type="submission" date="2023-10" db="EMBL/GenBank/DDBJ databases">
        <title>Rubellicoccus peritrichatus gen. nov., sp. nov., isolated from an algae of coral reef tank.</title>
        <authorList>
            <person name="Luo J."/>
        </authorList>
    </citation>
    <scope>NUCLEOTIDE SEQUENCE [LARGE SCALE GENOMIC DNA]</scope>
    <source>
        <strain evidence="8 9">CR14</strain>
    </source>
</reference>
<dbReference type="KEGG" id="puo:RZN69_01905"/>
<dbReference type="InterPro" id="IPR042177">
    <property type="entry name" value="Cell/Rod_1"/>
</dbReference>
<dbReference type="GO" id="GO:0005886">
    <property type="term" value="C:plasma membrane"/>
    <property type="evidence" value="ECO:0007669"/>
    <property type="project" value="TreeGrafter"/>
</dbReference>
<sequence>MSSRRISQLKPFLGLLVFLALWWIIPPTIKLFTRASFYEFQAPFTATASHLRDLQTYWSLRGQSDDSLIEAGRDLARINAQYNLSRQQMESLQDEVNRLEALLELPSESGFRYEIARVAKRDLTAWWQQFTIRKGRNYGIPEGAAVVYAGGVVGRIREVHAYTSVVELVSSPGFRMAASLEGENRPVTYQGLPNPPFVPPIGEAMNIPPDIRVSPAEPRRLVSSRLGGVFPEGLAIGLIAEVEPGSDGYFQKGIVQLDPELTTLKEVAVVMPLNGEEEVNDGS</sequence>
<dbReference type="AlphaFoldDB" id="A0AAQ3L9G0"/>
<evidence type="ECO:0000313" key="9">
    <source>
        <dbReference type="Proteomes" id="UP001304300"/>
    </source>
</evidence>
<keyword evidence="5" id="KW-0175">Coiled coil</keyword>
<dbReference type="RefSeq" id="WP_317834309.1">
    <property type="nucleotide sequence ID" value="NZ_CP136920.1"/>
</dbReference>
<evidence type="ECO:0000256" key="6">
    <source>
        <dbReference type="SAM" id="Phobius"/>
    </source>
</evidence>
<dbReference type="GO" id="GO:0008360">
    <property type="term" value="P:regulation of cell shape"/>
    <property type="evidence" value="ECO:0007669"/>
    <property type="project" value="UniProtKB-KW"/>
</dbReference>
<dbReference type="InterPro" id="IPR055342">
    <property type="entry name" value="MreC_beta-barrel_core"/>
</dbReference>
<keyword evidence="3" id="KW-0133">Cell shape</keyword>
<keyword evidence="6" id="KW-1133">Transmembrane helix</keyword>
<evidence type="ECO:0000313" key="8">
    <source>
        <dbReference type="EMBL" id="WOO41825.1"/>
    </source>
</evidence>